<evidence type="ECO:0000313" key="2">
    <source>
        <dbReference type="EMBL" id="PTB60489.1"/>
    </source>
</evidence>
<feature type="region of interest" description="Disordered" evidence="1">
    <location>
        <begin position="1"/>
        <end position="62"/>
    </location>
</feature>
<dbReference type="Proteomes" id="UP000241690">
    <property type="component" value="Unassembled WGS sequence"/>
</dbReference>
<name>A0A2T4ATX2_TRIHA</name>
<dbReference type="AlphaFoldDB" id="A0A2T4ATX2"/>
<accession>A0A2T4ATX2</accession>
<reference evidence="2 3" key="1">
    <citation type="submission" date="2016-07" db="EMBL/GenBank/DDBJ databases">
        <title>Multiple horizontal gene transfer events from other fungi enriched the ability of initially mycotrophic Trichoderma (Ascomycota) to feed on dead plant biomass.</title>
        <authorList>
            <consortium name="DOE Joint Genome Institute"/>
            <person name="Aerts A."/>
            <person name="Atanasova L."/>
            <person name="Chenthamara K."/>
            <person name="Zhang J."/>
            <person name="Grujic M."/>
            <person name="Henrissat B."/>
            <person name="Kuo A."/>
            <person name="Salamov A."/>
            <person name="Lipzen A."/>
            <person name="Labutti K."/>
            <person name="Barry K."/>
            <person name="Miao Y."/>
            <person name="Rahimi M.J."/>
            <person name="Shen Q."/>
            <person name="Grigoriev I.V."/>
            <person name="Kubicek C.P."/>
            <person name="Druzhinina I.S."/>
        </authorList>
    </citation>
    <scope>NUCLEOTIDE SEQUENCE [LARGE SCALE GENOMIC DNA]</scope>
    <source>
        <strain evidence="2 3">CBS 226.95</strain>
    </source>
</reference>
<feature type="non-terminal residue" evidence="2">
    <location>
        <position position="62"/>
    </location>
</feature>
<proteinExistence type="predicted"/>
<dbReference type="RefSeq" id="XP_024780166.1">
    <property type="nucleotide sequence ID" value="XM_024918178.1"/>
</dbReference>
<evidence type="ECO:0000256" key="1">
    <source>
        <dbReference type="SAM" id="MobiDB-lite"/>
    </source>
</evidence>
<sequence length="62" mass="6197">MVPSQSENSRARGESLAATSSSNAANPPSITISAPSTTPPEDADSTRGTTSPVADNDPPSLV</sequence>
<organism evidence="2 3">
    <name type="scientific">Trichoderma harzianum CBS 226.95</name>
    <dbReference type="NCBI Taxonomy" id="983964"/>
    <lineage>
        <taxon>Eukaryota</taxon>
        <taxon>Fungi</taxon>
        <taxon>Dikarya</taxon>
        <taxon>Ascomycota</taxon>
        <taxon>Pezizomycotina</taxon>
        <taxon>Sordariomycetes</taxon>
        <taxon>Hypocreomycetidae</taxon>
        <taxon>Hypocreales</taxon>
        <taxon>Hypocreaceae</taxon>
        <taxon>Trichoderma</taxon>
    </lineage>
</organism>
<feature type="compositionally biased region" description="Low complexity" evidence="1">
    <location>
        <begin position="17"/>
        <end position="29"/>
    </location>
</feature>
<gene>
    <name evidence="2" type="ORF">M431DRAFT_502628</name>
</gene>
<dbReference type="GeneID" id="36626747"/>
<dbReference type="EMBL" id="KZ679675">
    <property type="protein sequence ID" value="PTB60489.1"/>
    <property type="molecule type" value="Genomic_DNA"/>
</dbReference>
<keyword evidence="3" id="KW-1185">Reference proteome</keyword>
<protein>
    <submittedName>
        <fullName evidence="2">Uncharacterized protein</fullName>
    </submittedName>
</protein>
<evidence type="ECO:0000313" key="3">
    <source>
        <dbReference type="Proteomes" id="UP000241690"/>
    </source>
</evidence>